<dbReference type="InterPro" id="IPR015422">
    <property type="entry name" value="PyrdxlP-dep_Trfase_small"/>
</dbReference>
<evidence type="ECO:0000313" key="4">
    <source>
        <dbReference type="EMBL" id="CAK0786740.1"/>
    </source>
</evidence>
<gene>
    <name evidence="4" type="ORF">CVIRNUC_009954</name>
</gene>
<keyword evidence="2" id="KW-0663">Pyridoxal phosphate</keyword>
<comment type="similarity">
    <text evidence="1">Belongs to the class-I pyridoxal-phosphate-dependent aminotransferase family.</text>
</comment>
<dbReference type="PROSITE" id="PS00105">
    <property type="entry name" value="AA_TRANSFER_CLASS_1"/>
    <property type="match status" value="1"/>
</dbReference>
<sequence>MNTHMENQNGRVPAKDSLPNEFKLERYFAKYEMSSPYLLCCSDCEPLTLSETLLLADDECRGLWEDLSLAYTDPQGTPVLREEICKLYKTVSAEQILVAAPQELIAMAFRAMLKPGDHIVAVYPGYQSLYELAQSMGCEVSFWEPDVQHNGSFLFDVTKLGHLFTAQTKAVVVNFPHNPTGALPSHKEWQQIVQQCRDRNAYLFSDEMYRLLERDPSSRLPAAVDCYERGVSLSGMSKAFGMPGIRIGWLALRGAPLMRALQRLHDYSTICSSAPSEVLALIGLRAARELLQRNLAIIEANIDAFSAFCARHKDVLEFCAPAAGSIAFARLLTGEPIEAFCECLVAEHGVLLLPATVYDHPASVADGRFRVGLGRKNFQDCLSVLGPFLDRMKH</sequence>
<reference evidence="4 5" key="1">
    <citation type="submission" date="2023-10" db="EMBL/GenBank/DDBJ databases">
        <authorList>
            <person name="Maclean D."/>
            <person name="Macfadyen A."/>
        </authorList>
    </citation>
    <scope>NUCLEOTIDE SEQUENCE [LARGE SCALE GENOMIC DNA]</scope>
</reference>
<dbReference type="EMBL" id="CAUYUE010000015">
    <property type="protein sequence ID" value="CAK0786740.1"/>
    <property type="molecule type" value="Genomic_DNA"/>
</dbReference>
<dbReference type="PANTHER" id="PTHR43510">
    <property type="entry name" value="AMINOTRANSFERASE FUNCTION, HYPOTHETICAL (EUROFUNG)"/>
    <property type="match status" value="1"/>
</dbReference>
<dbReference type="PANTHER" id="PTHR43510:SF1">
    <property type="entry name" value="AMINOTRANSFERASE FUNCTION, HYPOTHETICAL (EUROFUNG)"/>
    <property type="match status" value="1"/>
</dbReference>
<dbReference type="Pfam" id="PF00155">
    <property type="entry name" value="Aminotran_1_2"/>
    <property type="match status" value="1"/>
</dbReference>
<dbReference type="InterPro" id="IPR015424">
    <property type="entry name" value="PyrdxlP-dep_Trfase"/>
</dbReference>
<dbReference type="InterPro" id="IPR015421">
    <property type="entry name" value="PyrdxlP-dep_Trfase_major"/>
</dbReference>
<evidence type="ECO:0000256" key="2">
    <source>
        <dbReference type="ARBA" id="ARBA00022898"/>
    </source>
</evidence>
<dbReference type="InterPro" id="IPR004839">
    <property type="entry name" value="Aminotransferase_I/II_large"/>
</dbReference>
<evidence type="ECO:0000313" key="5">
    <source>
        <dbReference type="Proteomes" id="UP001314263"/>
    </source>
</evidence>
<proteinExistence type="inferred from homology"/>
<comment type="caution">
    <text evidence="4">The sequence shown here is derived from an EMBL/GenBank/DDBJ whole genome shotgun (WGS) entry which is preliminary data.</text>
</comment>
<dbReference type="GO" id="GO:0030170">
    <property type="term" value="F:pyridoxal phosphate binding"/>
    <property type="evidence" value="ECO:0007669"/>
    <property type="project" value="InterPro"/>
</dbReference>
<name>A0AAV1IL17_9CHLO</name>
<dbReference type="Proteomes" id="UP001314263">
    <property type="component" value="Unassembled WGS sequence"/>
</dbReference>
<dbReference type="Gene3D" id="3.40.640.10">
    <property type="entry name" value="Type I PLP-dependent aspartate aminotransferase-like (Major domain)"/>
    <property type="match status" value="1"/>
</dbReference>
<dbReference type="AlphaFoldDB" id="A0AAV1IL17"/>
<protein>
    <recommendedName>
        <fullName evidence="3">Aminotransferase class I/classII large domain-containing protein</fullName>
    </recommendedName>
</protein>
<dbReference type="CDD" id="cd00609">
    <property type="entry name" value="AAT_like"/>
    <property type="match status" value="1"/>
</dbReference>
<organism evidence="4 5">
    <name type="scientific">Coccomyxa viridis</name>
    <dbReference type="NCBI Taxonomy" id="1274662"/>
    <lineage>
        <taxon>Eukaryota</taxon>
        <taxon>Viridiplantae</taxon>
        <taxon>Chlorophyta</taxon>
        <taxon>core chlorophytes</taxon>
        <taxon>Trebouxiophyceae</taxon>
        <taxon>Trebouxiophyceae incertae sedis</taxon>
        <taxon>Coccomyxaceae</taxon>
        <taxon>Coccomyxa</taxon>
    </lineage>
</organism>
<dbReference type="InterPro" id="IPR004838">
    <property type="entry name" value="NHTrfase_class1_PyrdxlP-BS"/>
</dbReference>
<keyword evidence="5" id="KW-1185">Reference proteome</keyword>
<accession>A0AAV1IL17</accession>
<feature type="domain" description="Aminotransferase class I/classII large" evidence="3">
    <location>
        <begin position="70"/>
        <end position="372"/>
    </location>
</feature>
<dbReference type="GO" id="GO:0003824">
    <property type="term" value="F:catalytic activity"/>
    <property type="evidence" value="ECO:0007669"/>
    <property type="project" value="InterPro"/>
</dbReference>
<evidence type="ECO:0000259" key="3">
    <source>
        <dbReference type="Pfam" id="PF00155"/>
    </source>
</evidence>
<dbReference type="Gene3D" id="3.90.1150.10">
    <property type="entry name" value="Aspartate Aminotransferase, domain 1"/>
    <property type="match status" value="1"/>
</dbReference>
<evidence type="ECO:0000256" key="1">
    <source>
        <dbReference type="ARBA" id="ARBA00007441"/>
    </source>
</evidence>
<dbReference type="SUPFAM" id="SSF53383">
    <property type="entry name" value="PLP-dependent transferases"/>
    <property type="match status" value="1"/>
</dbReference>